<dbReference type="PANTHER" id="PTHR45812:SF1">
    <property type="entry name" value="DNA POLYMERASE ZETA CATALYTIC SUBUNIT"/>
    <property type="match status" value="1"/>
</dbReference>
<accession>A0A8E0VGZ4</accession>
<evidence type="ECO:0000313" key="6">
    <source>
        <dbReference type="EMBL" id="KAA0187523.1"/>
    </source>
</evidence>
<dbReference type="GO" id="GO:0000166">
    <property type="term" value="F:nucleotide binding"/>
    <property type="evidence" value="ECO:0007669"/>
    <property type="project" value="InterPro"/>
</dbReference>
<sequence length="370" mass="41256">MSSPTSIDAFCIPSHPRYVVRRPYPELRYDPELLVGYDVERASWGYLVNRAACFQRQSFPRELSRLAPAVRIFCRFADQTVFIGTDIIECACCSRLIKECGNLIPGTHTETNRASCPDNCSCSCGAAARFPDGDKHQHHCNRGWPAGTGAGRTGGPFPCPGRVVLCLWRVLMSEISLFEYSLETVVLRLLKETVPRFSGAQLHTWFAGNGISERWRTVDYFVYRSLVNLRLISCIDLVGRTSEFARIFGIEFYHVLSRGSQYRVESLLGRTARAANFLLPSPSVAQRARQRAPEAIPLNLEPDSSLFVDGPVAVLDFQSLYPSVIIAYNYCYSTVLGRLTSLGRGEGNSFDLGCLSHWVPAGVIEVNLHT</sequence>
<dbReference type="SUPFAM" id="SSF53098">
    <property type="entry name" value="Ribonuclease H-like"/>
    <property type="match status" value="1"/>
</dbReference>
<keyword evidence="2" id="KW-0808">Transferase</keyword>
<name>A0A8E0VGZ4_9TREM</name>
<dbReference type="InterPro" id="IPR043502">
    <property type="entry name" value="DNA/RNA_pol_sf"/>
</dbReference>
<proteinExistence type="predicted"/>
<dbReference type="InterPro" id="IPR023211">
    <property type="entry name" value="DNA_pol_palm_dom_sf"/>
</dbReference>
<protein>
    <recommendedName>
        <fullName evidence="1">DNA-directed DNA polymerase</fullName>
        <ecNumber evidence="1">2.7.7.7</ecNumber>
    </recommendedName>
</protein>
<reference evidence="6" key="1">
    <citation type="submission" date="2019-05" db="EMBL/GenBank/DDBJ databases">
        <title>Annotation for the trematode Fasciolopsis buski.</title>
        <authorList>
            <person name="Choi Y.-J."/>
        </authorList>
    </citation>
    <scope>NUCLEOTIDE SEQUENCE</scope>
    <source>
        <strain evidence="6">HT</strain>
        <tissue evidence="6">Whole worm</tissue>
    </source>
</reference>
<dbReference type="GO" id="GO:0003677">
    <property type="term" value="F:DNA binding"/>
    <property type="evidence" value="ECO:0007669"/>
    <property type="project" value="InterPro"/>
</dbReference>
<keyword evidence="7" id="KW-1185">Reference proteome</keyword>
<dbReference type="InterPro" id="IPR030559">
    <property type="entry name" value="PolZ_Rev3"/>
</dbReference>
<gene>
    <name evidence="6" type="ORF">FBUS_10463</name>
</gene>
<dbReference type="InterPro" id="IPR006134">
    <property type="entry name" value="DNA-dir_DNA_pol_B_multi_dom"/>
</dbReference>
<evidence type="ECO:0000256" key="3">
    <source>
        <dbReference type="ARBA" id="ARBA00022695"/>
    </source>
</evidence>
<dbReference type="AlphaFoldDB" id="A0A8E0VGZ4"/>
<dbReference type="Proteomes" id="UP000728185">
    <property type="component" value="Unassembled WGS sequence"/>
</dbReference>
<dbReference type="Gene3D" id="3.90.1600.10">
    <property type="entry name" value="Palm domain of DNA polymerase"/>
    <property type="match status" value="1"/>
</dbReference>
<dbReference type="Pfam" id="PF00136">
    <property type="entry name" value="DNA_pol_B"/>
    <property type="match status" value="1"/>
</dbReference>
<dbReference type="OrthoDB" id="2414538at2759"/>
<dbReference type="SUPFAM" id="SSF56672">
    <property type="entry name" value="DNA/RNA polymerases"/>
    <property type="match status" value="1"/>
</dbReference>
<dbReference type="GO" id="GO:0005634">
    <property type="term" value="C:nucleus"/>
    <property type="evidence" value="ECO:0007669"/>
    <property type="project" value="TreeGrafter"/>
</dbReference>
<feature type="domain" description="DNA-directed DNA polymerase family B multifunctional" evidence="5">
    <location>
        <begin position="251"/>
        <end position="339"/>
    </location>
</feature>
<dbReference type="GO" id="GO:0042276">
    <property type="term" value="P:error-prone translesion synthesis"/>
    <property type="evidence" value="ECO:0007669"/>
    <property type="project" value="TreeGrafter"/>
</dbReference>
<keyword evidence="3" id="KW-0548">Nucleotidyltransferase</keyword>
<evidence type="ECO:0000256" key="2">
    <source>
        <dbReference type="ARBA" id="ARBA00022679"/>
    </source>
</evidence>
<dbReference type="InterPro" id="IPR012337">
    <property type="entry name" value="RNaseH-like_sf"/>
</dbReference>
<evidence type="ECO:0000259" key="5">
    <source>
        <dbReference type="Pfam" id="PF00136"/>
    </source>
</evidence>
<dbReference type="GO" id="GO:0016035">
    <property type="term" value="C:zeta DNA polymerase complex"/>
    <property type="evidence" value="ECO:0007669"/>
    <property type="project" value="InterPro"/>
</dbReference>
<dbReference type="EMBL" id="LUCM01009061">
    <property type="protein sequence ID" value="KAA0187523.1"/>
    <property type="molecule type" value="Genomic_DNA"/>
</dbReference>
<evidence type="ECO:0000256" key="1">
    <source>
        <dbReference type="ARBA" id="ARBA00012417"/>
    </source>
</evidence>
<dbReference type="EC" id="2.7.7.7" evidence="1"/>
<dbReference type="PANTHER" id="PTHR45812">
    <property type="entry name" value="DNA POLYMERASE ZETA CATALYTIC SUBUNIT"/>
    <property type="match status" value="1"/>
</dbReference>
<evidence type="ECO:0000256" key="4">
    <source>
        <dbReference type="ARBA" id="ARBA00022932"/>
    </source>
</evidence>
<dbReference type="InterPro" id="IPR036397">
    <property type="entry name" value="RNaseH_sf"/>
</dbReference>
<keyword evidence="4" id="KW-0239">DNA-directed DNA polymerase</keyword>
<dbReference type="GO" id="GO:0003887">
    <property type="term" value="F:DNA-directed DNA polymerase activity"/>
    <property type="evidence" value="ECO:0007669"/>
    <property type="project" value="UniProtKB-KW"/>
</dbReference>
<organism evidence="6 7">
    <name type="scientific">Fasciolopsis buskii</name>
    <dbReference type="NCBI Taxonomy" id="27845"/>
    <lineage>
        <taxon>Eukaryota</taxon>
        <taxon>Metazoa</taxon>
        <taxon>Spiralia</taxon>
        <taxon>Lophotrochozoa</taxon>
        <taxon>Platyhelminthes</taxon>
        <taxon>Trematoda</taxon>
        <taxon>Digenea</taxon>
        <taxon>Plagiorchiida</taxon>
        <taxon>Echinostomata</taxon>
        <taxon>Echinostomatoidea</taxon>
        <taxon>Fasciolidae</taxon>
        <taxon>Fasciolopsis</taxon>
    </lineage>
</organism>
<dbReference type="Gene3D" id="3.30.420.10">
    <property type="entry name" value="Ribonuclease H-like superfamily/Ribonuclease H"/>
    <property type="match status" value="1"/>
</dbReference>
<comment type="caution">
    <text evidence="6">The sequence shown here is derived from an EMBL/GenBank/DDBJ whole genome shotgun (WGS) entry which is preliminary data.</text>
</comment>
<dbReference type="GO" id="GO:0000724">
    <property type="term" value="P:double-strand break repair via homologous recombination"/>
    <property type="evidence" value="ECO:0007669"/>
    <property type="project" value="TreeGrafter"/>
</dbReference>
<evidence type="ECO:0000313" key="7">
    <source>
        <dbReference type="Proteomes" id="UP000728185"/>
    </source>
</evidence>